<proteinExistence type="predicted"/>
<accession>A0A4U5NH69</accession>
<feature type="region of interest" description="Disordered" evidence="5">
    <location>
        <begin position="1"/>
        <end position="144"/>
    </location>
</feature>
<evidence type="ECO:0000256" key="3">
    <source>
        <dbReference type="ARBA" id="ARBA00023155"/>
    </source>
</evidence>
<dbReference type="Pfam" id="PF00157">
    <property type="entry name" value="Pou"/>
    <property type="match status" value="1"/>
</dbReference>
<gene>
    <name evidence="7" type="ORF">L596_015855</name>
</gene>
<evidence type="ECO:0000313" key="7">
    <source>
        <dbReference type="EMBL" id="TKR82080.1"/>
    </source>
</evidence>
<evidence type="ECO:0000313" key="8">
    <source>
        <dbReference type="Proteomes" id="UP000298663"/>
    </source>
</evidence>
<evidence type="ECO:0000259" key="6">
    <source>
        <dbReference type="PROSITE" id="PS51179"/>
    </source>
</evidence>
<reference evidence="7 8" key="1">
    <citation type="journal article" date="2015" name="Genome Biol.">
        <title>Comparative genomics of Steinernema reveals deeply conserved gene regulatory networks.</title>
        <authorList>
            <person name="Dillman A.R."/>
            <person name="Macchietto M."/>
            <person name="Porter C.F."/>
            <person name="Rogers A."/>
            <person name="Williams B."/>
            <person name="Antoshechkin I."/>
            <person name="Lee M.M."/>
            <person name="Goodwin Z."/>
            <person name="Lu X."/>
            <person name="Lewis E.E."/>
            <person name="Goodrich-Blair H."/>
            <person name="Stock S.P."/>
            <person name="Adams B.J."/>
            <person name="Sternberg P.W."/>
            <person name="Mortazavi A."/>
        </authorList>
    </citation>
    <scope>NUCLEOTIDE SEQUENCE [LARGE SCALE GENOMIC DNA]</scope>
    <source>
        <strain evidence="7 8">ALL</strain>
    </source>
</reference>
<evidence type="ECO:0000256" key="2">
    <source>
        <dbReference type="ARBA" id="ARBA00023125"/>
    </source>
</evidence>
<dbReference type="Gene3D" id="1.10.260.40">
    <property type="entry name" value="lambda repressor-like DNA-binding domains"/>
    <property type="match status" value="1"/>
</dbReference>
<dbReference type="PANTHER" id="PTHR11636">
    <property type="entry name" value="POU DOMAIN"/>
    <property type="match status" value="1"/>
</dbReference>
<organism evidence="7 8">
    <name type="scientific">Steinernema carpocapsae</name>
    <name type="common">Entomopathogenic nematode</name>
    <dbReference type="NCBI Taxonomy" id="34508"/>
    <lineage>
        <taxon>Eukaryota</taxon>
        <taxon>Metazoa</taxon>
        <taxon>Ecdysozoa</taxon>
        <taxon>Nematoda</taxon>
        <taxon>Chromadorea</taxon>
        <taxon>Rhabditida</taxon>
        <taxon>Tylenchina</taxon>
        <taxon>Panagrolaimomorpha</taxon>
        <taxon>Strongyloidoidea</taxon>
        <taxon>Steinernematidae</taxon>
        <taxon>Steinernema</taxon>
    </lineage>
</organism>
<dbReference type="PROSITE" id="PS00035">
    <property type="entry name" value="POU_1"/>
    <property type="match status" value="1"/>
</dbReference>
<keyword evidence="4" id="KW-0539">Nucleus</keyword>
<dbReference type="InterPro" id="IPR050255">
    <property type="entry name" value="POU_domain_TF"/>
</dbReference>
<dbReference type="GO" id="GO:0005634">
    <property type="term" value="C:nucleus"/>
    <property type="evidence" value="ECO:0007669"/>
    <property type="project" value="UniProtKB-SubCell"/>
</dbReference>
<feature type="domain" description="POU-specific" evidence="6">
    <location>
        <begin position="301"/>
        <end position="375"/>
    </location>
</feature>
<feature type="compositionally biased region" description="Low complexity" evidence="5">
    <location>
        <begin position="132"/>
        <end position="144"/>
    </location>
</feature>
<feature type="compositionally biased region" description="Polar residues" evidence="5">
    <location>
        <begin position="236"/>
        <end position="260"/>
    </location>
</feature>
<feature type="region of interest" description="Disordered" evidence="5">
    <location>
        <begin position="234"/>
        <end position="272"/>
    </location>
</feature>
<protein>
    <recommendedName>
        <fullName evidence="6">POU-specific domain-containing protein</fullName>
    </recommendedName>
</protein>
<dbReference type="AlphaFoldDB" id="A0A4U5NH69"/>
<dbReference type="Proteomes" id="UP000298663">
    <property type="component" value="Unassembled WGS sequence"/>
</dbReference>
<comment type="caution">
    <text evidence="7">The sequence shown here is derived from an EMBL/GenBank/DDBJ whole genome shotgun (WGS) entry which is preliminary data.</text>
</comment>
<dbReference type="PROSITE" id="PS51179">
    <property type="entry name" value="POU_3"/>
    <property type="match status" value="1"/>
</dbReference>
<feature type="compositionally biased region" description="Polar residues" evidence="5">
    <location>
        <begin position="112"/>
        <end position="124"/>
    </location>
</feature>
<dbReference type="GO" id="GO:0000978">
    <property type="term" value="F:RNA polymerase II cis-regulatory region sequence-specific DNA binding"/>
    <property type="evidence" value="ECO:0007669"/>
    <property type="project" value="TreeGrafter"/>
</dbReference>
<dbReference type="SMART" id="SM00352">
    <property type="entry name" value="POU"/>
    <property type="match status" value="1"/>
</dbReference>
<comment type="subcellular location">
    <subcellularLocation>
        <location evidence="1">Nucleus</location>
    </subcellularLocation>
</comment>
<dbReference type="PANTHER" id="PTHR11636:SF137">
    <property type="entry name" value="HOMEOBOX PROTEIN CEH-18"/>
    <property type="match status" value="1"/>
</dbReference>
<feature type="compositionally biased region" description="Low complexity" evidence="5">
    <location>
        <begin position="1"/>
        <end position="26"/>
    </location>
</feature>
<dbReference type="FunFam" id="1.10.260.40:FF:000001">
    <property type="entry name" value="POU domain protein"/>
    <property type="match status" value="1"/>
</dbReference>
<reference evidence="7 8" key="2">
    <citation type="journal article" date="2019" name="G3 (Bethesda)">
        <title>Hybrid Assembly of the Genome of the Entomopathogenic Nematode Steinernema carpocapsae Identifies the X-Chromosome.</title>
        <authorList>
            <person name="Serra L."/>
            <person name="Macchietto M."/>
            <person name="Macias-Munoz A."/>
            <person name="McGill C.J."/>
            <person name="Rodriguez I.M."/>
            <person name="Rodriguez B."/>
            <person name="Murad R."/>
            <person name="Mortazavi A."/>
        </authorList>
    </citation>
    <scope>NUCLEOTIDE SEQUENCE [LARGE SCALE GENOMIC DNA]</scope>
    <source>
        <strain evidence="7 8">ALL</strain>
    </source>
</reference>
<feature type="compositionally biased region" description="Polar residues" evidence="5">
    <location>
        <begin position="50"/>
        <end position="77"/>
    </location>
</feature>
<keyword evidence="3" id="KW-0371">Homeobox</keyword>
<dbReference type="InterPro" id="IPR000327">
    <property type="entry name" value="POU_dom"/>
</dbReference>
<feature type="compositionally biased region" description="Low complexity" evidence="5">
    <location>
        <begin position="39"/>
        <end position="49"/>
    </location>
</feature>
<dbReference type="SUPFAM" id="SSF47413">
    <property type="entry name" value="lambda repressor-like DNA-binding domains"/>
    <property type="match status" value="1"/>
</dbReference>
<dbReference type="PRINTS" id="PR00028">
    <property type="entry name" value="POUDOMAIN"/>
</dbReference>
<dbReference type="InterPro" id="IPR013847">
    <property type="entry name" value="POU"/>
</dbReference>
<evidence type="ECO:0000256" key="1">
    <source>
        <dbReference type="ARBA" id="ARBA00004123"/>
    </source>
</evidence>
<dbReference type="PROSITE" id="PS00465">
    <property type="entry name" value="POU_2"/>
    <property type="match status" value="1"/>
</dbReference>
<dbReference type="OrthoDB" id="6358449at2759"/>
<name>A0A4U5NH69_STECR</name>
<dbReference type="EMBL" id="AZBU02000004">
    <property type="protein sequence ID" value="TKR82080.1"/>
    <property type="molecule type" value="Genomic_DNA"/>
</dbReference>
<dbReference type="InterPro" id="IPR010982">
    <property type="entry name" value="Lambda_DNA-bd_dom_sf"/>
</dbReference>
<keyword evidence="2" id="KW-0238">DNA-binding</keyword>
<evidence type="ECO:0000256" key="4">
    <source>
        <dbReference type="ARBA" id="ARBA00023242"/>
    </source>
</evidence>
<dbReference type="GO" id="GO:0000981">
    <property type="term" value="F:DNA-binding transcription factor activity, RNA polymerase II-specific"/>
    <property type="evidence" value="ECO:0007669"/>
    <property type="project" value="TreeGrafter"/>
</dbReference>
<dbReference type="STRING" id="34508.A0A4U5NH69"/>
<keyword evidence="8" id="KW-1185">Reference proteome</keyword>
<sequence length="683" mass="72700">MTPASDSRSTRASAAAGSGSGSLAASFVDEEMPSRPHTSNSNKSLNLSSDDISPSASGIPSQLLTQINGSRRSSSALGTGKRKAQPPKKLIIDEDTSLSISPETGEAVTTPDFLQSGSTPFTSTPKPPVSTPAPSSNVPSSSAAKIASKPSAASALQPTEAAALQSMVESILAATGSNVAAAGAHSASYPDANAQALLGLGMIPYLNAAAAAAAAGQLGNSAVAAAPPAATKTEAFKSNGQNPSASSSAANRLTSAFQQSTPTPPPGTTETGMSVAAAISARKRKAAALLESANGTEMESKERSDLEELENFAQLFKKQRIKFGFTQGDVGVALGRRYGTDFSQTTISRFEALNLSYKNMCKLRPLLTEWLEDATEAISKGQSISEFLNAAPVDSKTTASASHSTPSTVQQIVAAATSSLPIQTGIFLFYGLILVLARWIRARRPFLQLPYPSLPCPPSLSEAVTESWIDELEFEENRIANFRKLTASFPFIDGDPKIVVKRAAFRIPEPTKISKGPSPFRAWKSRFLRRRKLEIDQNLVSSYARARFRSHTAKPKNESSGMPGISRHLTEMLDEVQETNVVEDSGFPPRKKTLTRGKLGVEDEPRCFWNCEIWNTAHYNGGMAWRGTGSILAYSGDRDAESVWSPGSWNSTAYNMSLLIDFEEILELEELGTADRGPPPSQA</sequence>
<dbReference type="GO" id="GO:0030154">
    <property type="term" value="P:cell differentiation"/>
    <property type="evidence" value="ECO:0007669"/>
    <property type="project" value="UniProtKB-ARBA"/>
</dbReference>
<evidence type="ECO:0000256" key="5">
    <source>
        <dbReference type="SAM" id="MobiDB-lite"/>
    </source>
</evidence>